<dbReference type="EMBL" id="JBGBDC010000002">
    <property type="protein sequence ID" value="MEY2250737.1"/>
    <property type="molecule type" value="Genomic_DNA"/>
</dbReference>
<feature type="domain" description="CdiI C-terminal" evidence="1">
    <location>
        <begin position="37"/>
        <end position="92"/>
    </location>
</feature>
<dbReference type="InterPro" id="IPR053755">
    <property type="entry name" value="CDI_immunity_sf"/>
</dbReference>
<reference evidence="2 3" key="1">
    <citation type="journal article" date="2016" name="Int. J. Syst. Evol. Microbiol.">
        <title>Description of Comamonas sediminis sp. nov., isolated from lagoon sediments.</title>
        <authorList>
            <person name="Subhash Y."/>
            <person name="Bang J.J."/>
            <person name="You T.H."/>
            <person name="Lee S.S."/>
        </authorList>
    </citation>
    <scope>NUCLEOTIDE SEQUENCE [LARGE SCALE GENOMIC DNA]</scope>
    <source>
        <strain evidence="2 3">JCM 31169</strain>
    </source>
</reference>
<dbReference type="Gene3D" id="3.30.2450.20">
    <property type="match status" value="1"/>
</dbReference>
<name>A0ABV4B0M6_9BURK</name>
<evidence type="ECO:0000259" key="1">
    <source>
        <dbReference type="Pfam" id="PF18228"/>
    </source>
</evidence>
<evidence type="ECO:0000313" key="3">
    <source>
        <dbReference type="Proteomes" id="UP001562178"/>
    </source>
</evidence>
<dbReference type="Pfam" id="PF18228">
    <property type="entry name" value="CdiI_N"/>
    <property type="match status" value="1"/>
</dbReference>
<evidence type="ECO:0000313" key="2">
    <source>
        <dbReference type="EMBL" id="MEY2250737.1"/>
    </source>
</evidence>
<gene>
    <name evidence="2" type="ORF">AB7A72_06975</name>
</gene>
<dbReference type="Proteomes" id="UP001562178">
    <property type="component" value="Unassembled WGS sequence"/>
</dbReference>
<organism evidence="2 3">
    <name type="scientific">Comamonas sediminis</name>
    <dbReference type="NCBI Taxonomy" id="1783360"/>
    <lineage>
        <taxon>Bacteria</taxon>
        <taxon>Pseudomonadati</taxon>
        <taxon>Pseudomonadota</taxon>
        <taxon>Betaproteobacteria</taxon>
        <taxon>Burkholderiales</taxon>
        <taxon>Comamonadaceae</taxon>
        <taxon>Comamonas</taxon>
    </lineage>
</organism>
<protein>
    <recommendedName>
        <fullName evidence="1">CdiI C-terminal domain-containing protein</fullName>
    </recommendedName>
</protein>
<comment type="caution">
    <text evidence="2">The sequence shown here is derived from an EMBL/GenBank/DDBJ whole genome shotgun (WGS) entry which is preliminary data.</text>
</comment>
<keyword evidence="3" id="KW-1185">Reference proteome</keyword>
<dbReference type="RefSeq" id="WP_369459427.1">
    <property type="nucleotide sequence ID" value="NZ_JBGBDC010000002.1"/>
</dbReference>
<proteinExistence type="predicted"/>
<sequence>MTFNIEISKDTRCENGFVYEIDIGAHREVVPIMTTRWSPEAYKRQWVEALEFLVASRSSRCALITCIQPESVSYGITYWALFREGDFVYFQQIFARENYLGFLLSPCMVERHMPDRMEGTFEEYSQVS</sequence>
<accession>A0ABV4B0M6</accession>
<dbReference type="InterPro" id="IPR040509">
    <property type="entry name" value="CdiI_C"/>
</dbReference>